<evidence type="ECO:0000256" key="1">
    <source>
        <dbReference type="SAM" id="MobiDB-lite"/>
    </source>
</evidence>
<feature type="region of interest" description="Disordered" evidence="1">
    <location>
        <begin position="317"/>
        <end position="507"/>
    </location>
</feature>
<feature type="region of interest" description="Disordered" evidence="1">
    <location>
        <begin position="1"/>
        <end position="31"/>
    </location>
</feature>
<dbReference type="RefSeq" id="WP_319012563.1">
    <property type="nucleotide sequence ID" value="NZ_JAWJZF010000492.1"/>
</dbReference>
<dbReference type="EMBL" id="JAWJZF010000492">
    <property type="protein sequence ID" value="MDX2296396.1"/>
    <property type="molecule type" value="Genomic_DNA"/>
</dbReference>
<name>A0ABU4KF65_9ACTN</name>
<protein>
    <submittedName>
        <fullName evidence="2">Uncharacterized protein</fullName>
    </submittedName>
</protein>
<evidence type="ECO:0000313" key="2">
    <source>
        <dbReference type="EMBL" id="MDX2296396.1"/>
    </source>
</evidence>
<evidence type="ECO:0000313" key="3">
    <source>
        <dbReference type="Proteomes" id="UP001278571"/>
    </source>
</evidence>
<dbReference type="Proteomes" id="UP001278571">
    <property type="component" value="Unassembled WGS sequence"/>
</dbReference>
<comment type="caution">
    <text evidence="2">The sequence shown here is derived from an EMBL/GenBank/DDBJ whole genome shotgun (WGS) entry which is preliminary data.</text>
</comment>
<reference evidence="2 3" key="1">
    <citation type="submission" date="2023-10" db="EMBL/GenBank/DDBJ databases">
        <authorList>
            <person name="Wang X.X."/>
        </authorList>
    </citation>
    <scope>NUCLEOTIDE SEQUENCE [LARGE SCALE GENOMIC DNA]</scope>
    <source>
        <strain evidence="2 3">NBRC 12816</strain>
    </source>
</reference>
<feature type="compositionally biased region" description="Low complexity" evidence="1">
    <location>
        <begin position="480"/>
        <end position="490"/>
    </location>
</feature>
<proteinExistence type="predicted"/>
<feature type="compositionally biased region" description="Pro residues" evidence="1">
    <location>
        <begin position="320"/>
        <end position="334"/>
    </location>
</feature>
<gene>
    <name evidence="2" type="ORF">R2363_29975</name>
</gene>
<sequence length="540" mass="54255">MGLLSWLRGGRAADRSAEPALPAAPGDRWDVSEIPPIQRTLGAPVLVTDPSAFERGLPTRRPTALSTPLGHLISAEAPSGLVEGVATPVQRAVSVVEFPVRDGARPTASGAAPSTSPVTEVPGVRLPGAAPLAGRVQRAASTTVPAPAPDSVPGPVSVPLPAPPPPRAPSVPQPDTARGEGTPALQRTPEAPPEPAASQGAAEIPAEAADGPSSPAPSEGGAVEPSVRPLVGERPLLPAAPEPDAAPEPAAPPPVQRSLPPTGPPPSASPPPRRTPGLGAPLPGLPPTAQREAPGAAPAVPAPVPAAAPTLVRATTSVLPPLPAPTPAPEPEPVAPLLADRPLVLRTVASESAPDAGAPAAPPAVPVRWEAPAAVRRRPSPSPGPAPVQRVTARPVPTPPRPPRDAGDVAVAAGVAQRMADGSVVFAPPPPPAVHHRPALPSAAPFVQREVATEEPPHAPPEDVRAAAPEPVPDAEPEAEGAPASPVAGGTASTAPSGPSDAPPVTDEFVRALYPRLARLLKADLRLERERAGRLIDTRL</sequence>
<feature type="region of interest" description="Disordered" evidence="1">
    <location>
        <begin position="103"/>
        <end position="303"/>
    </location>
</feature>
<accession>A0ABU4KF65</accession>
<feature type="compositionally biased region" description="Pro residues" evidence="1">
    <location>
        <begin position="238"/>
        <end position="274"/>
    </location>
</feature>
<feature type="compositionally biased region" description="Basic and acidic residues" evidence="1">
    <location>
        <begin position="451"/>
        <end position="465"/>
    </location>
</feature>
<keyword evidence="3" id="KW-1185">Reference proteome</keyword>
<organism evidence="2 3">
    <name type="scientific">Streptomyces roseolus</name>
    <dbReference type="NCBI Taxonomy" id="67358"/>
    <lineage>
        <taxon>Bacteria</taxon>
        <taxon>Bacillati</taxon>
        <taxon>Actinomycetota</taxon>
        <taxon>Actinomycetes</taxon>
        <taxon>Kitasatosporales</taxon>
        <taxon>Streptomycetaceae</taxon>
        <taxon>Streptomyces</taxon>
    </lineage>
</organism>
<feature type="compositionally biased region" description="Pro residues" evidence="1">
    <location>
        <begin position="146"/>
        <end position="172"/>
    </location>
</feature>
<feature type="compositionally biased region" description="Low complexity" evidence="1">
    <location>
        <begin position="275"/>
        <end position="299"/>
    </location>
</feature>